<keyword evidence="6" id="KW-0804">Transcription</keyword>
<reference evidence="12" key="2">
    <citation type="journal article" date="2021" name="PeerJ">
        <title>Extensive microbial diversity within the chicken gut microbiome revealed by metagenomics and culture.</title>
        <authorList>
            <person name="Gilroy R."/>
            <person name="Ravi A."/>
            <person name="Getino M."/>
            <person name="Pursley I."/>
            <person name="Horton D.L."/>
            <person name="Alikhan N.F."/>
            <person name="Baker D."/>
            <person name="Gharbi K."/>
            <person name="Hall N."/>
            <person name="Watson M."/>
            <person name="Adriaenssens E.M."/>
            <person name="Foster-Nyarko E."/>
            <person name="Jarju S."/>
            <person name="Secka A."/>
            <person name="Antonio M."/>
            <person name="Oren A."/>
            <person name="Chaudhuri R.R."/>
            <person name="La Ragione R."/>
            <person name="Hildebrand F."/>
            <person name="Pallen M.J."/>
        </authorList>
    </citation>
    <scope>NUCLEOTIDE SEQUENCE</scope>
    <source>
        <strain evidence="12">ChiHecec3B27-6122</strain>
    </source>
</reference>
<dbReference type="SUPFAM" id="SSF46894">
    <property type="entry name" value="C-terminal effector domain of the bipartite response regulators"/>
    <property type="match status" value="1"/>
</dbReference>
<evidence type="ECO:0000256" key="5">
    <source>
        <dbReference type="ARBA" id="ARBA00023125"/>
    </source>
</evidence>
<evidence type="ECO:0000256" key="8">
    <source>
        <dbReference type="PROSITE-ProRule" id="PRU00169"/>
    </source>
</evidence>
<dbReference type="GO" id="GO:0000976">
    <property type="term" value="F:transcription cis-regulatory region binding"/>
    <property type="evidence" value="ECO:0007669"/>
    <property type="project" value="TreeGrafter"/>
</dbReference>
<dbReference type="Pfam" id="PF00486">
    <property type="entry name" value="Trans_reg_C"/>
    <property type="match status" value="1"/>
</dbReference>
<organism evidence="12 13">
    <name type="scientific">Candidatus Scatomorpha pullistercoris</name>
    <dbReference type="NCBI Taxonomy" id="2840929"/>
    <lineage>
        <taxon>Bacteria</taxon>
        <taxon>Bacillati</taxon>
        <taxon>Bacillota</taxon>
        <taxon>Clostridia</taxon>
        <taxon>Eubacteriales</taxon>
        <taxon>Candidatus Scatomorpha</taxon>
    </lineage>
</organism>
<dbReference type="PANTHER" id="PTHR48111">
    <property type="entry name" value="REGULATOR OF RPOS"/>
    <property type="match status" value="1"/>
</dbReference>
<dbReference type="GO" id="GO:0005829">
    <property type="term" value="C:cytosol"/>
    <property type="evidence" value="ECO:0007669"/>
    <property type="project" value="TreeGrafter"/>
</dbReference>
<feature type="domain" description="Response regulatory" evidence="10">
    <location>
        <begin position="1"/>
        <end position="117"/>
    </location>
</feature>
<dbReference type="Proteomes" id="UP000886876">
    <property type="component" value="Unassembled WGS sequence"/>
</dbReference>
<comment type="function">
    <text evidence="7">May play the central regulatory role in sporulation. It may be an element of the effector pathway responsible for the activation of sporulation genes in response to nutritional stress. Spo0A may act in concert with spo0H (a sigma factor) to control the expression of some genes that are critical to the sporulation process.</text>
</comment>
<reference evidence="12" key="1">
    <citation type="submission" date="2020-10" db="EMBL/GenBank/DDBJ databases">
        <authorList>
            <person name="Gilroy R."/>
        </authorList>
    </citation>
    <scope>NUCLEOTIDE SEQUENCE</scope>
    <source>
        <strain evidence="12">ChiHecec3B27-6122</strain>
    </source>
</reference>
<evidence type="ECO:0000259" key="11">
    <source>
        <dbReference type="PROSITE" id="PS51755"/>
    </source>
</evidence>
<dbReference type="PROSITE" id="PS50110">
    <property type="entry name" value="RESPONSE_REGULATORY"/>
    <property type="match status" value="1"/>
</dbReference>
<dbReference type="Gene3D" id="3.40.50.2300">
    <property type="match status" value="1"/>
</dbReference>
<accession>A0A9D1K930</accession>
<dbReference type="InterPro" id="IPR039420">
    <property type="entry name" value="WalR-like"/>
</dbReference>
<name>A0A9D1K930_9FIRM</name>
<proteinExistence type="predicted"/>
<dbReference type="CDD" id="cd00383">
    <property type="entry name" value="trans_reg_C"/>
    <property type="match status" value="1"/>
</dbReference>
<evidence type="ECO:0000256" key="6">
    <source>
        <dbReference type="ARBA" id="ARBA00023163"/>
    </source>
</evidence>
<dbReference type="SUPFAM" id="SSF52172">
    <property type="entry name" value="CheY-like"/>
    <property type="match status" value="1"/>
</dbReference>
<evidence type="ECO:0000313" key="12">
    <source>
        <dbReference type="EMBL" id="HIS96837.1"/>
    </source>
</evidence>
<dbReference type="GO" id="GO:0006355">
    <property type="term" value="P:regulation of DNA-templated transcription"/>
    <property type="evidence" value="ECO:0007669"/>
    <property type="project" value="InterPro"/>
</dbReference>
<evidence type="ECO:0000313" key="13">
    <source>
        <dbReference type="Proteomes" id="UP000886876"/>
    </source>
</evidence>
<dbReference type="InterPro" id="IPR016032">
    <property type="entry name" value="Sig_transdc_resp-reg_C-effctor"/>
</dbReference>
<dbReference type="InterPro" id="IPR011006">
    <property type="entry name" value="CheY-like_superfamily"/>
</dbReference>
<evidence type="ECO:0000256" key="2">
    <source>
        <dbReference type="ARBA" id="ARBA00022553"/>
    </source>
</evidence>
<dbReference type="GO" id="GO:0000156">
    <property type="term" value="F:phosphorelay response regulator activity"/>
    <property type="evidence" value="ECO:0007669"/>
    <property type="project" value="TreeGrafter"/>
</dbReference>
<dbReference type="InterPro" id="IPR036388">
    <property type="entry name" value="WH-like_DNA-bd_sf"/>
</dbReference>
<protein>
    <recommendedName>
        <fullName evidence="1">Stage 0 sporulation protein A homolog</fullName>
    </recommendedName>
</protein>
<dbReference type="Pfam" id="PF00072">
    <property type="entry name" value="Response_reg"/>
    <property type="match status" value="1"/>
</dbReference>
<comment type="caution">
    <text evidence="12">The sequence shown here is derived from an EMBL/GenBank/DDBJ whole genome shotgun (WGS) entry which is preliminary data.</text>
</comment>
<dbReference type="PANTHER" id="PTHR48111:SF1">
    <property type="entry name" value="TWO-COMPONENT RESPONSE REGULATOR ORR33"/>
    <property type="match status" value="1"/>
</dbReference>
<evidence type="ECO:0000256" key="1">
    <source>
        <dbReference type="ARBA" id="ARBA00018672"/>
    </source>
</evidence>
<evidence type="ECO:0000256" key="9">
    <source>
        <dbReference type="PROSITE-ProRule" id="PRU01091"/>
    </source>
</evidence>
<dbReference type="AlphaFoldDB" id="A0A9D1K930"/>
<dbReference type="InterPro" id="IPR001789">
    <property type="entry name" value="Sig_transdc_resp-reg_receiver"/>
</dbReference>
<dbReference type="Gene3D" id="1.10.10.10">
    <property type="entry name" value="Winged helix-like DNA-binding domain superfamily/Winged helix DNA-binding domain"/>
    <property type="match status" value="1"/>
</dbReference>
<dbReference type="FunFam" id="1.10.10.10:FF:000018">
    <property type="entry name" value="DNA-binding response regulator ResD"/>
    <property type="match status" value="1"/>
</dbReference>
<evidence type="ECO:0000256" key="4">
    <source>
        <dbReference type="ARBA" id="ARBA00023015"/>
    </source>
</evidence>
<feature type="DNA-binding region" description="OmpR/PhoB-type" evidence="9">
    <location>
        <begin position="123"/>
        <end position="220"/>
    </location>
</feature>
<gene>
    <name evidence="12" type="ORF">IAD42_02560</name>
</gene>
<dbReference type="Gene3D" id="6.10.250.690">
    <property type="match status" value="1"/>
</dbReference>
<feature type="modified residue" description="4-aspartylphosphate" evidence="8">
    <location>
        <position position="50"/>
    </location>
</feature>
<sequence length="221" mass="24513">MIYVVEDDKSIRELVAYALGSAGYETESYTSSAEFFAALAPQKARLVLLDIMLPGEDGLAILRRLRETPETAGIPVMIMSALGTELDKVRGLDLGADDYIAKPFGIMEFLARVRALLRRGEPREMITVRAVTLYPAARRVESSGQDVQLTAKEFNLLEYLMRRAGTVIRREELLEAVWGYSGGEETRTVDVHIRSLRLKLGEEGGAVIRTVRGVGYMAEEA</sequence>
<dbReference type="GO" id="GO:0032993">
    <property type="term" value="C:protein-DNA complex"/>
    <property type="evidence" value="ECO:0007669"/>
    <property type="project" value="TreeGrafter"/>
</dbReference>
<evidence type="ECO:0000259" key="10">
    <source>
        <dbReference type="PROSITE" id="PS50110"/>
    </source>
</evidence>
<evidence type="ECO:0000256" key="3">
    <source>
        <dbReference type="ARBA" id="ARBA00023012"/>
    </source>
</evidence>
<keyword evidence="3" id="KW-0902">Two-component regulatory system</keyword>
<keyword evidence="5 9" id="KW-0238">DNA-binding</keyword>
<feature type="domain" description="OmpR/PhoB-type" evidence="11">
    <location>
        <begin position="123"/>
        <end position="220"/>
    </location>
</feature>
<keyword evidence="4" id="KW-0805">Transcription regulation</keyword>
<dbReference type="EMBL" id="DVJS01000057">
    <property type="protein sequence ID" value="HIS96837.1"/>
    <property type="molecule type" value="Genomic_DNA"/>
</dbReference>
<evidence type="ECO:0000256" key="7">
    <source>
        <dbReference type="ARBA" id="ARBA00024867"/>
    </source>
</evidence>
<keyword evidence="2 8" id="KW-0597">Phosphoprotein</keyword>
<dbReference type="SMART" id="SM00448">
    <property type="entry name" value="REC"/>
    <property type="match status" value="1"/>
</dbReference>
<dbReference type="PROSITE" id="PS51755">
    <property type="entry name" value="OMPR_PHOB"/>
    <property type="match status" value="1"/>
</dbReference>
<dbReference type="InterPro" id="IPR001867">
    <property type="entry name" value="OmpR/PhoB-type_DNA-bd"/>
</dbReference>
<dbReference type="SMART" id="SM00862">
    <property type="entry name" value="Trans_reg_C"/>
    <property type="match status" value="1"/>
</dbReference>